<dbReference type="RefSeq" id="WP_161412018.1">
    <property type="nucleotide sequence ID" value="NZ_WTUZ01000040.1"/>
</dbReference>
<dbReference type="Pfam" id="PF00126">
    <property type="entry name" value="HTH_1"/>
    <property type="match status" value="1"/>
</dbReference>
<dbReference type="SUPFAM" id="SSF53850">
    <property type="entry name" value="Periplasmic binding protein-like II"/>
    <property type="match status" value="1"/>
</dbReference>
<dbReference type="PANTHER" id="PTHR30126">
    <property type="entry name" value="HTH-TYPE TRANSCRIPTIONAL REGULATOR"/>
    <property type="match status" value="1"/>
</dbReference>
<evidence type="ECO:0000313" key="7">
    <source>
        <dbReference type="Proteomes" id="UP000481087"/>
    </source>
</evidence>
<dbReference type="AlphaFoldDB" id="A0A6L8VCQ7"/>
<dbReference type="EMBL" id="WTUZ01000040">
    <property type="protein sequence ID" value="MZQ87412.1"/>
    <property type="molecule type" value="Genomic_DNA"/>
</dbReference>
<keyword evidence="3" id="KW-0238">DNA-binding</keyword>
<evidence type="ECO:0000256" key="1">
    <source>
        <dbReference type="ARBA" id="ARBA00009437"/>
    </source>
</evidence>
<dbReference type="GO" id="GO:0003700">
    <property type="term" value="F:DNA-binding transcription factor activity"/>
    <property type="evidence" value="ECO:0007669"/>
    <property type="project" value="InterPro"/>
</dbReference>
<comment type="caution">
    <text evidence="6">The sequence shown here is derived from an EMBL/GenBank/DDBJ whole genome shotgun (WGS) entry which is preliminary data.</text>
</comment>
<proteinExistence type="inferred from homology"/>
<dbReference type="InterPro" id="IPR036390">
    <property type="entry name" value="WH_DNA-bd_sf"/>
</dbReference>
<dbReference type="PROSITE" id="PS50931">
    <property type="entry name" value="HTH_LYSR"/>
    <property type="match status" value="1"/>
</dbReference>
<dbReference type="InterPro" id="IPR000847">
    <property type="entry name" value="LysR_HTH_N"/>
</dbReference>
<dbReference type="Pfam" id="PF03466">
    <property type="entry name" value="LysR_substrate"/>
    <property type="match status" value="1"/>
</dbReference>
<dbReference type="Gene3D" id="1.10.10.10">
    <property type="entry name" value="Winged helix-like DNA-binding domain superfamily/Winged helix DNA-binding domain"/>
    <property type="match status" value="1"/>
</dbReference>
<comment type="similarity">
    <text evidence="1">Belongs to the LysR transcriptional regulatory family.</text>
</comment>
<evidence type="ECO:0000259" key="5">
    <source>
        <dbReference type="PROSITE" id="PS50931"/>
    </source>
</evidence>
<feature type="domain" description="HTH lysR-type" evidence="5">
    <location>
        <begin position="1"/>
        <end position="58"/>
    </location>
</feature>
<name>A0A6L8VCQ7_9BACL</name>
<dbReference type="InterPro" id="IPR036388">
    <property type="entry name" value="WH-like_DNA-bd_sf"/>
</dbReference>
<keyword evidence="2" id="KW-0805">Transcription regulation</keyword>
<dbReference type="InterPro" id="IPR005119">
    <property type="entry name" value="LysR_subst-bd"/>
</dbReference>
<sequence>MNEKDCIMLQYLAEEQSLTKAAERLYITQPALSYRIQQLEKDFGVSIIVKSSKGTRLTPEGKYLVSYAKKTLIELNKMKDHILSLRNEVKGTLRLGVASYYGLYKLPPMLKMFKELCPDVQFNVTSALSPEILELLHQEEIHVGVIRGDYPWFDARCLLHDEHIYIISKDDMDLDNLPNLPHIYYKEPRIKTMSSMQSPFSETIQAWWHERYSSPPTITMWVDSYETCKEMVKQGLGYSIVPGVFVTPQDGLKTVDLVRKSGEPIKRNTWMIYRESTLELAIVDRFVQFMKSQYV</sequence>
<accession>A0A6L8VCQ7</accession>
<reference evidence="6 7" key="1">
    <citation type="submission" date="2019-12" db="EMBL/GenBank/DDBJ databases">
        <title>Paenibacillus sp. nov. sp. isolated from soil.</title>
        <authorList>
            <person name="Kim J."/>
            <person name="Jeong S.E."/>
            <person name="Jung H.S."/>
            <person name="Jeon C.O."/>
        </authorList>
    </citation>
    <scope>NUCLEOTIDE SEQUENCE [LARGE SCALE GENOMIC DNA]</scope>
    <source>
        <strain evidence="6 7">5J-6</strain>
    </source>
</reference>
<evidence type="ECO:0000256" key="2">
    <source>
        <dbReference type="ARBA" id="ARBA00023015"/>
    </source>
</evidence>
<protein>
    <submittedName>
        <fullName evidence="6">LysR family transcriptional regulator</fullName>
    </submittedName>
</protein>
<dbReference type="SUPFAM" id="SSF46785">
    <property type="entry name" value="Winged helix' DNA-binding domain"/>
    <property type="match status" value="1"/>
</dbReference>
<gene>
    <name evidence="6" type="ORF">GQF01_35365</name>
</gene>
<keyword evidence="4" id="KW-0804">Transcription</keyword>
<dbReference type="GO" id="GO:0000976">
    <property type="term" value="F:transcription cis-regulatory region binding"/>
    <property type="evidence" value="ECO:0007669"/>
    <property type="project" value="TreeGrafter"/>
</dbReference>
<dbReference type="CDD" id="cd05466">
    <property type="entry name" value="PBP2_LTTR_substrate"/>
    <property type="match status" value="1"/>
</dbReference>
<evidence type="ECO:0000256" key="3">
    <source>
        <dbReference type="ARBA" id="ARBA00023125"/>
    </source>
</evidence>
<dbReference type="Gene3D" id="3.40.190.290">
    <property type="match status" value="1"/>
</dbReference>
<keyword evidence="7" id="KW-1185">Reference proteome</keyword>
<dbReference type="Proteomes" id="UP000481087">
    <property type="component" value="Unassembled WGS sequence"/>
</dbReference>
<organism evidence="6 7">
    <name type="scientific">Paenibacillus silvestris</name>
    <dbReference type="NCBI Taxonomy" id="2606219"/>
    <lineage>
        <taxon>Bacteria</taxon>
        <taxon>Bacillati</taxon>
        <taxon>Bacillota</taxon>
        <taxon>Bacilli</taxon>
        <taxon>Bacillales</taxon>
        <taxon>Paenibacillaceae</taxon>
        <taxon>Paenibacillus</taxon>
    </lineage>
</organism>
<dbReference type="PANTHER" id="PTHR30126:SF78">
    <property type="entry name" value="HTH LYSR-TYPE DOMAIN-CONTAINING PROTEIN"/>
    <property type="match status" value="1"/>
</dbReference>
<dbReference type="PRINTS" id="PR00039">
    <property type="entry name" value="HTHLYSR"/>
</dbReference>
<evidence type="ECO:0000256" key="4">
    <source>
        <dbReference type="ARBA" id="ARBA00023163"/>
    </source>
</evidence>
<evidence type="ECO:0000313" key="6">
    <source>
        <dbReference type="EMBL" id="MZQ87412.1"/>
    </source>
</evidence>